<name>A0A0F9DPF0_9ZZZZ</name>
<protein>
    <submittedName>
        <fullName evidence="1">Uncharacterized protein</fullName>
    </submittedName>
</protein>
<dbReference type="AlphaFoldDB" id="A0A0F9DPF0"/>
<accession>A0A0F9DPF0</accession>
<proteinExistence type="predicted"/>
<evidence type="ECO:0000313" key="1">
    <source>
        <dbReference type="EMBL" id="KKL63658.1"/>
    </source>
</evidence>
<sequence length="32" mass="3602">DAHYDPFSACELIENLSQGQGINRIKEIYGYG</sequence>
<reference evidence="1" key="1">
    <citation type="journal article" date="2015" name="Nature">
        <title>Complex archaea that bridge the gap between prokaryotes and eukaryotes.</title>
        <authorList>
            <person name="Spang A."/>
            <person name="Saw J.H."/>
            <person name="Jorgensen S.L."/>
            <person name="Zaremba-Niedzwiedzka K."/>
            <person name="Martijn J."/>
            <person name="Lind A.E."/>
            <person name="van Eijk R."/>
            <person name="Schleper C."/>
            <person name="Guy L."/>
            <person name="Ettema T.J."/>
        </authorList>
    </citation>
    <scope>NUCLEOTIDE SEQUENCE</scope>
</reference>
<feature type="non-terminal residue" evidence="1">
    <location>
        <position position="1"/>
    </location>
</feature>
<comment type="caution">
    <text evidence="1">The sequence shown here is derived from an EMBL/GenBank/DDBJ whole genome shotgun (WGS) entry which is preliminary data.</text>
</comment>
<dbReference type="EMBL" id="LAZR01028091">
    <property type="protein sequence ID" value="KKL63658.1"/>
    <property type="molecule type" value="Genomic_DNA"/>
</dbReference>
<organism evidence="1">
    <name type="scientific">marine sediment metagenome</name>
    <dbReference type="NCBI Taxonomy" id="412755"/>
    <lineage>
        <taxon>unclassified sequences</taxon>
        <taxon>metagenomes</taxon>
        <taxon>ecological metagenomes</taxon>
    </lineage>
</organism>
<gene>
    <name evidence="1" type="ORF">LCGC14_2172910</name>
</gene>